<dbReference type="InterPro" id="IPR012899">
    <property type="entry name" value="LTXXQ"/>
</dbReference>
<gene>
    <name evidence="2" type="ORF">FAM09_03955</name>
</gene>
<proteinExistence type="predicted"/>
<dbReference type="EMBL" id="STFF01000001">
    <property type="protein sequence ID" value="THU41272.1"/>
    <property type="molecule type" value="Genomic_DNA"/>
</dbReference>
<feature type="signal peptide" evidence="1">
    <location>
        <begin position="1"/>
        <end position="20"/>
    </location>
</feature>
<name>A0A4S8I476_9BACT</name>
<evidence type="ECO:0000313" key="3">
    <source>
        <dbReference type="Proteomes" id="UP000306918"/>
    </source>
</evidence>
<protein>
    <recommendedName>
        <fullName evidence="4">LTXXQ motif family protein</fullName>
    </recommendedName>
</protein>
<organism evidence="2 3">
    <name type="scientific">Niastella caeni</name>
    <dbReference type="NCBI Taxonomy" id="2569763"/>
    <lineage>
        <taxon>Bacteria</taxon>
        <taxon>Pseudomonadati</taxon>
        <taxon>Bacteroidota</taxon>
        <taxon>Chitinophagia</taxon>
        <taxon>Chitinophagales</taxon>
        <taxon>Chitinophagaceae</taxon>
        <taxon>Niastella</taxon>
    </lineage>
</organism>
<evidence type="ECO:0008006" key="4">
    <source>
        <dbReference type="Google" id="ProtNLM"/>
    </source>
</evidence>
<dbReference type="RefSeq" id="WP_136575762.1">
    <property type="nucleotide sequence ID" value="NZ_STFF01000001.1"/>
</dbReference>
<keyword evidence="1" id="KW-0732">Signal</keyword>
<dbReference type="Pfam" id="PF07813">
    <property type="entry name" value="LTXXQ"/>
    <property type="match status" value="1"/>
</dbReference>
<dbReference type="Proteomes" id="UP000306918">
    <property type="component" value="Unassembled WGS sequence"/>
</dbReference>
<dbReference type="GO" id="GO:0042597">
    <property type="term" value="C:periplasmic space"/>
    <property type="evidence" value="ECO:0007669"/>
    <property type="project" value="InterPro"/>
</dbReference>
<comment type="caution">
    <text evidence="2">The sequence shown here is derived from an EMBL/GenBank/DDBJ whole genome shotgun (WGS) entry which is preliminary data.</text>
</comment>
<sequence length="209" mass="24479">MKKAFLGMAFAALIATGACAQDQSTGLTERPKGHYRIDKMEQLNLTDDQKSQLKTINDDFKQQMTDLKNSEDKITVKEWKSKMTTLRKEHVVKVQNILTDEQKASLGKMKQERRFDRKHHGARRLEHMKKELNLTDDQVTALKKNHETIKQQFKAVREDKNLTEDQKKVEIKKFKEQQHQNLKSILTEEQLQKLEQKKKHQADKVGLQS</sequence>
<dbReference type="OrthoDB" id="669236at2"/>
<evidence type="ECO:0000256" key="1">
    <source>
        <dbReference type="SAM" id="SignalP"/>
    </source>
</evidence>
<accession>A0A4S8I476</accession>
<reference evidence="2 3" key="1">
    <citation type="submission" date="2019-04" db="EMBL/GenBank/DDBJ databases">
        <title>Niastella caeni sp. nov., isolated from activated sludge.</title>
        <authorList>
            <person name="Sheng M."/>
        </authorList>
    </citation>
    <scope>NUCLEOTIDE SEQUENCE [LARGE SCALE GENOMIC DNA]</scope>
    <source>
        <strain evidence="2 3">HX-2-15</strain>
    </source>
</reference>
<dbReference type="PROSITE" id="PS51257">
    <property type="entry name" value="PROKAR_LIPOPROTEIN"/>
    <property type="match status" value="1"/>
</dbReference>
<feature type="chain" id="PRO_5020282040" description="LTXXQ motif family protein" evidence="1">
    <location>
        <begin position="21"/>
        <end position="209"/>
    </location>
</feature>
<keyword evidence="3" id="KW-1185">Reference proteome</keyword>
<evidence type="ECO:0000313" key="2">
    <source>
        <dbReference type="EMBL" id="THU41272.1"/>
    </source>
</evidence>
<dbReference type="AlphaFoldDB" id="A0A4S8I476"/>